<dbReference type="InterPro" id="IPR006110">
    <property type="entry name" value="Pol_omega/Rpo6/RPB6"/>
</dbReference>
<feature type="region of interest" description="Disordered" evidence="12">
    <location>
        <begin position="79"/>
        <end position="118"/>
    </location>
</feature>
<comment type="similarity">
    <text evidence="1 11">Belongs to the RNA polymerase subunit omega family.</text>
</comment>
<dbReference type="STRING" id="262209.AWH69_12685"/>
<keyword evidence="4 11" id="KW-0240">DNA-directed RNA polymerase</keyword>
<dbReference type="InterPro" id="IPR003716">
    <property type="entry name" value="DNA-dir_RNA_pol_omega"/>
</dbReference>
<dbReference type="Pfam" id="PF01192">
    <property type="entry name" value="RNA_pol_Rpb6"/>
    <property type="match status" value="1"/>
</dbReference>
<dbReference type="GO" id="GO:0000428">
    <property type="term" value="C:DNA-directed RNA polymerase complex"/>
    <property type="evidence" value="ECO:0007669"/>
    <property type="project" value="UniProtKB-KW"/>
</dbReference>
<keyword evidence="7 11" id="KW-0804">Transcription</keyword>
<evidence type="ECO:0000256" key="10">
    <source>
        <dbReference type="ARBA" id="ARBA00048552"/>
    </source>
</evidence>
<evidence type="ECO:0000256" key="1">
    <source>
        <dbReference type="ARBA" id="ARBA00006711"/>
    </source>
</evidence>
<evidence type="ECO:0000256" key="4">
    <source>
        <dbReference type="ARBA" id="ARBA00022478"/>
    </source>
</evidence>
<dbReference type="PANTHER" id="PTHR34476:SF1">
    <property type="entry name" value="DNA-DIRECTED RNA POLYMERASE SUBUNIT OMEGA"/>
    <property type="match status" value="1"/>
</dbReference>
<evidence type="ECO:0000256" key="9">
    <source>
        <dbReference type="ARBA" id="ARBA00029924"/>
    </source>
</evidence>
<dbReference type="GO" id="GO:0003677">
    <property type="term" value="F:DNA binding"/>
    <property type="evidence" value="ECO:0007669"/>
    <property type="project" value="UniProtKB-UniRule"/>
</dbReference>
<comment type="catalytic activity">
    <reaction evidence="10 11">
        <text>RNA(n) + a ribonucleoside 5'-triphosphate = RNA(n+1) + diphosphate</text>
        <dbReference type="Rhea" id="RHEA:21248"/>
        <dbReference type="Rhea" id="RHEA-COMP:14527"/>
        <dbReference type="Rhea" id="RHEA-COMP:17342"/>
        <dbReference type="ChEBI" id="CHEBI:33019"/>
        <dbReference type="ChEBI" id="CHEBI:61557"/>
        <dbReference type="ChEBI" id="CHEBI:140395"/>
        <dbReference type="EC" id="2.7.7.6"/>
    </reaction>
</comment>
<evidence type="ECO:0000256" key="12">
    <source>
        <dbReference type="SAM" id="MobiDB-lite"/>
    </source>
</evidence>
<dbReference type="GeneID" id="59160816"/>
<comment type="function">
    <text evidence="11">Promotes RNA polymerase assembly. Latches the N- and C-terminal regions of the beta' subunit thereby facilitating its interaction with the beta and alpha subunits.</text>
</comment>
<accession>A0A176QC13</accession>
<keyword evidence="5 11" id="KW-0808">Transferase</keyword>
<evidence type="ECO:0000313" key="13">
    <source>
        <dbReference type="EMBL" id="OAB87198.1"/>
    </source>
</evidence>
<keyword evidence="14" id="KW-1185">Reference proteome</keyword>
<name>A0A176QC13_9MICO</name>
<dbReference type="EMBL" id="LQZG01000003">
    <property type="protein sequence ID" value="OAB87198.1"/>
    <property type="molecule type" value="Genomic_DNA"/>
</dbReference>
<evidence type="ECO:0000256" key="7">
    <source>
        <dbReference type="ARBA" id="ARBA00023163"/>
    </source>
</evidence>
<dbReference type="NCBIfam" id="TIGR00690">
    <property type="entry name" value="rpoZ"/>
    <property type="match status" value="1"/>
</dbReference>
<comment type="caution">
    <text evidence="13">The sequence shown here is derived from an EMBL/GenBank/DDBJ whole genome shotgun (WGS) entry which is preliminary data.</text>
</comment>
<dbReference type="GO" id="GO:0003899">
    <property type="term" value="F:DNA-directed RNA polymerase activity"/>
    <property type="evidence" value="ECO:0007669"/>
    <property type="project" value="UniProtKB-UniRule"/>
</dbReference>
<dbReference type="GO" id="GO:0006351">
    <property type="term" value="P:DNA-templated transcription"/>
    <property type="evidence" value="ECO:0007669"/>
    <property type="project" value="UniProtKB-UniRule"/>
</dbReference>
<evidence type="ECO:0000256" key="6">
    <source>
        <dbReference type="ARBA" id="ARBA00022695"/>
    </source>
</evidence>
<dbReference type="InterPro" id="IPR036161">
    <property type="entry name" value="RPB6/omega-like_sf"/>
</dbReference>
<dbReference type="SMART" id="SM01409">
    <property type="entry name" value="RNA_pol_Rpb6"/>
    <property type="match status" value="1"/>
</dbReference>
<comment type="subunit">
    <text evidence="8 11">The RNAP catalytic core consists of 2 alpha, 1 beta, 1 beta' and 1 omega subunit. When a sigma factor is associated with the core the holoenzyme is formed, which can initiate transcription.</text>
</comment>
<evidence type="ECO:0000256" key="8">
    <source>
        <dbReference type="ARBA" id="ARBA00025935"/>
    </source>
</evidence>
<proteinExistence type="inferred from homology"/>
<dbReference type="SUPFAM" id="SSF63562">
    <property type="entry name" value="RPB6/omega subunit-like"/>
    <property type="match status" value="1"/>
</dbReference>
<evidence type="ECO:0000313" key="14">
    <source>
        <dbReference type="Proteomes" id="UP000076976"/>
    </source>
</evidence>
<evidence type="ECO:0000256" key="2">
    <source>
        <dbReference type="ARBA" id="ARBA00012418"/>
    </source>
</evidence>
<dbReference type="EC" id="2.7.7.6" evidence="2 11"/>
<dbReference type="HAMAP" id="MF_00366">
    <property type="entry name" value="RNApol_bact_RpoZ"/>
    <property type="match status" value="1"/>
</dbReference>
<evidence type="ECO:0000256" key="3">
    <source>
        <dbReference type="ARBA" id="ARBA00013725"/>
    </source>
</evidence>
<gene>
    <name evidence="11" type="primary">rpoZ</name>
    <name evidence="13" type="ORF">AWH69_12685</name>
</gene>
<evidence type="ECO:0000256" key="11">
    <source>
        <dbReference type="HAMAP-Rule" id="MF_00366"/>
    </source>
</evidence>
<organism evidence="13 14">
    <name type="scientific">Janibacter melonis</name>
    <dbReference type="NCBI Taxonomy" id="262209"/>
    <lineage>
        <taxon>Bacteria</taxon>
        <taxon>Bacillati</taxon>
        <taxon>Actinomycetota</taxon>
        <taxon>Actinomycetes</taxon>
        <taxon>Micrococcales</taxon>
        <taxon>Intrasporangiaceae</taxon>
        <taxon>Janibacter</taxon>
    </lineage>
</organism>
<keyword evidence="6 11" id="KW-0548">Nucleotidyltransferase</keyword>
<dbReference type="RefSeq" id="WP_068276183.1">
    <property type="nucleotide sequence ID" value="NZ_BAAAKD010000001.1"/>
</dbReference>
<dbReference type="PANTHER" id="PTHR34476">
    <property type="entry name" value="DNA-DIRECTED RNA POLYMERASE SUBUNIT OMEGA"/>
    <property type="match status" value="1"/>
</dbReference>
<dbReference type="OrthoDB" id="9813630at2"/>
<evidence type="ECO:0000256" key="5">
    <source>
        <dbReference type="ARBA" id="ARBA00022679"/>
    </source>
</evidence>
<protein>
    <recommendedName>
        <fullName evidence="3 11">DNA-directed RNA polymerase subunit omega</fullName>
        <shortName evidence="11">RNAP omega subunit</shortName>
        <ecNumber evidence="2 11">2.7.7.6</ecNumber>
    </recommendedName>
    <alternativeName>
        <fullName evidence="11">RNA polymerase omega subunit</fullName>
    </alternativeName>
    <alternativeName>
        <fullName evidence="9 11">Transcriptase subunit omega</fullName>
    </alternativeName>
</protein>
<sequence>MSGTQANPIGITNPPIDDLLTKADSKYALVLYGAKRARQINAYYSQLQEGLLEYIGPLVDAQVHEKPLSIALREINEGLLTNEPTPEQDESGAAVADAPALETPADSAPTSSAPADQA</sequence>
<feature type="compositionally biased region" description="Low complexity" evidence="12">
    <location>
        <begin position="103"/>
        <end position="118"/>
    </location>
</feature>
<reference evidence="13 14" key="1">
    <citation type="submission" date="2016-01" db="EMBL/GenBank/DDBJ databases">
        <title>Janibacter melonis strain CD11_4 genome sequencing and assembly.</title>
        <authorList>
            <person name="Nair G.R."/>
            <person name="Kaur G."/>
            <person name="Chander A.M."/>
            <person name="Mayilraj S."/>
        </authorList>
    </citation>
    <scope>NUCLEOTIDE SEQUENCE [LARGE SCALE GENOMIC DNA]</scope>
    <source>
        <strain evidence="13 14">CD11-4</strain>
    </source>
</reference>
<dbReference type="AlphaFoldDB" id="A0A176QC13"/>
<dbReference type="Proteomes" id="UP000076976">
    <property type="component" value="Unassembled WGS sequence"/>
</dbReference>
<dbReference type="Gene3D" id="3.90.940.10">
    <property type="match status" value="1"/>
</dbReference>